<accession>A0ABR6PAI3</accession>
<dbReference type="EMBL" id="JACHFG010000003">
    <property type="protein sequence ID" value="MBB6043287.1"/>
    <property type="molecule type" value="Genomic_DNA"/>
</dbReference>
<evidence type="ECO:0000313" key="1">
    <source>
        <dbReference type="EMBL" id="MBB6043287.1"/>
    </source>
</evidence>
<proteinExistence type="predicted"/>
<dbReference type="RefSeq" id="WP_235684934.1">
    <property type="nucleotide sequence ID" value="NZ_CP123997.1"/>
</dbReference>
<name>A0ABR6PAI3_9SPIR</name>
<comment type="caution">
    <text evidence="1">The sequence shown here is derived from an EMBL/GenBank/DDBJ whole genome shotgun (WGS) entry which is preliminary data.</text>
</comment>
<dbReference type="Proteomes" id="UP000555838">
    <property type="component" value="Unassembled WGS sequence"/>
</dbReference>
<protein>
    <submittedName>
        <fullName evidence="1">Uncharacterized protein</fullName>
    </submittedName>
</protein>
<organism evidence="1 2">
    <name type="scientific">Borreliella yangtzensis</name>
    <dbReference type="NCBI Taxonomy" id="683292"/>
    <lineage>
        <taxon>Bacteria</taxon>
        <taxon>Pseudomonadati</taxon>
        <taxon>Spirochaetota</taxon>
        <taxon>Spirochaetia</taxon>
        <taxon>Spirochaetales</taxon>
        <taxon>Borreliaceae</taxon>
        <taxon>Borreliella</taxon>
    </lineage>
</organism>
<evidence type="ECO:0000313" key="2">
    <source>
        <dbReference type="Proteomes" id="UP000555838"/>
    </source>
</evidence>
<keyword evidence="2" id="KW-1185">Reference proteome</keyword>
<sequence length="228" mass="26877">MSATLNILKKNLSNSNITKDDMNAFKNNLIYKSNFTKPFNPILYAQFYIRTYNVDSNATIEIKSEAQYLDQYDKIALTKGKLKSISILAHKNTMNKKGLQNLIQLKNHEDFIYFFENNYIRCCLNFEDKQKREINLMPLFHYHSLLSINKAILSTEKSGNLQFGSSFYVSTNYSWKYLNFTKFQKSLSKIKIIYSPYSNKKYYIKLSQNIYDTLKILTNASRLKEFIK</sequence>
<reference evidence="1 2" key="1">
    <citation type="submission" date="2020-08" db="EMBL/GenBank/DDBJ databases">
        <title>Genomic Encyclopedia of Type Strains, Phase IV (KMG-IV): sequencing the most valuable type-strain genomes for metagenomic binning, comparative biology and taxonomic classification.</title>
        <authorList>
            <person name="Goeker M."/>
        </authorList>
    </citation>
    <scope>NUCLEOTIDE SEQUENCE [LARGE SCALE GENOMIC DNA]</scope>
    <source>
        <strain evidence="1 2">DSM 24625</strain>
    </source>
</reference>
<gene>
    <name evidence="1" type="ORF">HNP68_000909</name>
</gene>